<evidence type="ECO:0000313" key="3">
    <source>
        <dbReference type="Proteomes" id="UP000019678"/>
    </source>
</evidence>
<keyword evidence="3" id="KW-1185">Reference proteome</keyword>
<protein>
    <submittedName>
        <fullName evidence="2">Phage tail fiber protein</fullName>
    </submittedName>
</protein>
<comment type="caution">
    <text evidence="2">The sequence shown here is derived from an EMBL/GenBank/DDBJ whole genome shotgun (WGS) entry which is preliminary data.</text>
</comment>
<name>A0A017T7T9_9BACT</name>
<organism evidence="2 3">
    <name type="scientific">Chondromyces apiculatus DSM 436</name>
    <dbReference type="NCBI Taxonomy" id="1192034"/>
    <lineage>
        <taxon>Bacteria</taxon>
        <taxon>Pseudomonadati</taxon>
        <taxon>Myxococcota</taxon>
        <taxon>Polyangia</taxon>
        <taxon>Polyangiales</taxon>
        <taxon>Polyangiaceae</taxon>
        <taxon>Chondromyces</taxon>
    </lineage>
</organism>
<feature type="compositionally biased region" description="Gly residues" evidence="1">
    <location>
        <begin position="1"/>
        <end position="13"/>
    </location>
</feature>
<sequence>MGPAGPAGAGAPGPQGPAGPAGTGAYAEDVASFAGFTPNAYTGNLGGRPAAHGICAAAFSGAHLCHASEYVLSTSMTPVPAAGAWVDASIIPAGQMTLEGSVAFGRHTDYSCNSFTSTLNDPDGAWIRPNGQVTWASTGACAIARPLACCNGAPKSEFAGFSAQSYTGSMGGRPAVHAICNTAFPGAHLCHAAEYLRTVSATPVPASGAWLDASVVHAGTMSLEGLPSAGRETDYSCDSFTSTVNDEDAAWVQQNGEVTWASTGGCAVARPVACCY</sequence>
<feature type="region of interest" description="Disordered" evidence="1">
    <location>
        <begin position="1"/>
        <end position="23"/>
    </location>
</feature>
<proteinExistence type="predicted"/>
<dbReference type="STRING" id="1192034.CAP_3901"/>
<dbReference type="EMBL" id="ASRX01000029">
    <property type="protein sequence ID" value="EYF04875.1"/>
    <property type="molecule type" value="Genomic_DNA"/>
</dbReference>
<gene>
    <name evidence="2" type="ORF">CAP_3901</name>
</gene>
<evidence type="ECO:0000313" key="2">
    <source>
        <dbReference type="EMBL" id="EYF04875.1"/>
    </source>
</evidence>
<dbReference type="AlphaFoldDB" id="A0A017T7T9"/>
<reference evidence="2 3" key="1">
    <citation type="submission" date="2013-05" db="EMBL/GenBank/DDBJ databases">
        <title>Genome assembly of Chondromyces apiculatus DSM 436.</title>
        <authorList>
            <person name="Sharma G."/>
            <person name="Khatri I."/>
            <person name="Kaur C."/>
            <person name="Mayilraj S."/>
            <person name="Subramanian S."/>
        </authorList>
    </citation>
    <scope>NUCLEOTIDE SEQUENCE [LARGE SCALE GENOMIC DNA]</scope>
    <source>
        <strain evidence="2 3">DSM 436</strain>
    </source>
</reference>
<dbReference type="OrthoDB" id="5513025at2"/>
<accession>A0A017T7T9</accession>
<dbReference type="Proteomes" id="UP000019678">
    <property type="component" value="Unassembled WGS sequence"/>
</dbReference>
<evidence type="ECO:0000256" key="1">
    <source>
        <dbReference type="SAM" id="MobiDB-lite"/>
    </source>
</evidence>